<keyword evidence="1" id="KW-0812">Transmembrane</keyword>
<dbReference type="Pfam" id="PF05437">
    <property type="entry name" value="AzlD"/>
    <property type="match status" value="1"/>
</dbReference>
<dbReference type="InterPro" id="IPR008407">
    <property type="entry name" value="Brnchd-chn_aa_trnsp_AzlD"/>
</dbReference>
<keyword evidence="1" id="KW-0472">Membrane</keyword>
<evidence type="ECO:0000313" key="3">
    <source>
        <dbReference type="EMBL" id="TNM72885.1"/>
    </source>
</evidence>
<comment type="caution">
    <text evidence="3">The sequence shown here is derived from an EMBL/GenBank/DDBJ whole genome shotgun (WGS) entry which is preliminary data.</text>
</comment>
<gene>
    <name evidence="3" type="ORF">FHR04_00185</name>
    <name evidence="2" type="ORF">HNQ04_000658</name>
</gene>
<dbReference type="Proteomes" id="UP000313988">
    <property type="component" value="Unassembled WGS sequence"/>
</dbReference>
<sequence>MIIWLLILGVGAGSLLLRASVLVLLRDRPWPQSVTASLGLVPAAVLAALIAPELLYAPSTGAFDPGGPRLAAGLLAAAVAWKTRDVLWTLASGLGLLLAFQALGWR</sequence>
<organism evidence="3 4">
    <name type="scientific">Deinococcus radiopugnans ATCC 19172</name>
    <dbReference type="NCBI Taxonomy" id="585398"/>
    <lineage>
        <taxon>Bacteria</taxon>
        <taxon>Thermotogati</taxon>
        <taxon>Deinococcota</taxon>
        <taxon>Deinococci</taxon>
        <taxon>Deinococcales</taxon>
        <taxon>Deinococcaceae</taxon>
        <taxon>Deinococcus</taxon>
    </lineage>
</organism>
<keyword evidence="5" id="KW-1185">Reference proteome</keyword>
<dbReference type="AlphaFoldDB" id="A0A5C4YA79"/>
<evidence type="ECO:0000256" key="1">
    <source>
        <dbReference type="SAM" id="Phobius"/>
    </source>
</evidence>
<evidence type="ECO:0000313" key="5">
    <source>
        <dbReference type="Proteomes" id="UP000629870"/>
    </source>
</evidence>
<proteinExistence type="predicted"/>
<reference evidence="2 5" key="2">
    <citation type="submission" date="2020-08" db="EMBL/GenBank/DDBJ databases">
        <title>Genomic Encyclopedia of Type Strains, Phase IV (KMG-IV): sequencing the most valuable type-strain genomes for metagenomic binning, comparative biology and taxonomic classification.</title>
        <authorList>
            <person name="Goeker M."/>
        </authorList>
    </citation>
    <scope>NUCLEOTIDE SEQUENCE [LARGE SCALE GENOMIC DNA]</scope>
    <source>
        <strain evidence="2 5">DSM 12027</strain>
    </source>
</reference>
<dbReference type="EMBL" id="JACHEW010000002">
    <property type="protein sequence ID" value="MBB6015429.1"/>
    <property type="molecule type" value="Genomic_DNA"/>
</dbReference>
<dbReference type="EMBL" id="VDMO01000001">
    <property type="protein sequence ID" value="TNM72885.1"/>
    <property type="molecule type" value="Genomic_DNA"/>
</dbReference>
<feature type="transmembrane region" description="Helical" evidence="1">
    <location>
        <begin position="86"/>
        <end position="105"/>
    </location>
</feature>
<protein>
    <submittedName>
        <fullName evidence="3">AzlD domain-containing protein</fullName>
    </submittedName>
    <submittedName>
        <fullName evidence="2">Branched-subunit amino acid transport protein</fullName>
    </submittedName>
</protein>
<evidence type="ECO:0000313" key="2">
    <source>
        <dbReference type="EMBL" id="MBB6015429.1"/>
    </source>
</evidence>
<accession>A0A5C4YA79</accession>
<evidence type="ECO:0000313" key="4">
    <source>
        <dbReference type="Proteomes" id="UP000313988"/>
    </source>
</evidence>
<dbReference type="RefSeq" id="WP_139399737.1">
    <property type="nucleotide sequence ID" value="NZ_JACHEW010000002.1"/>
</dbReference>
<reference evidence="3 4" key="1">
    <citation type="submission" date="2019-06" db="EMBL/GenBank/DDBJ databases">
        <title>Genome sequence of Deinococcus radiopugnans ATCC 19172.</title>
        <authorList>
            <person name="Maclea K.S."/>
            <person name="Maynard C.R."/>
        </authorList>
    </citation>
    <scope>NUCLEOTIDE SEQUENCE [LARGE SCALE GENOMIC DNA]</scope>
    <source>
        <strain evidence="3 4">ATCC 19172</strain>
    </source>
</reference>
<keyword evidence="1" id="KW-1133">Transmembrane helix</keyword>
<dbReference type="Proteomes" id="UP000629870">
    <property type="component" value="Unassembled WGS sequence"/>
</dbReference>
<feature type="transmembrane region" description="Helical" evidence="1">
    <location>
        <begin position="6"/>
        <end position="25"/>
    </location>
</feature>
<name>A0A5C4YA79_9DEIO</name>
<feature type="transmembrane region" description="Helical" evidence="1">
    <location>
        <begin position="37"/>
        <end position="57"/>
    </location>
</feature>